<dbReference type="PANTHER" id="PTHR28629:SF4">
    <property type="entry name" value="TRIOKINASE_FMN CYCLASE"/>
    <property type="match status" value="1"/>
</dbReference>
<dbReference type="GO" id="GO:0005829">
    <property type="term" value="C:cytosol"/>
    <property type="evidence" value="ECO:0007669"/>
    <property type="project" value="TreeGrafter"/>
</dbReference>
<dbReference type="InterPro" id="IPR036117">
    <property type="entry name" value="DhaL_dom_sf"/>
</dbReference>
<dbReference type="Proteomes" id="UP000016462">
    <property type="component" value="Unassembled WGS sequence"/>
</dbReference>
<dbReference type="RefSeq" id="WP_021011054.1">
    <property type="nucleotide sequence ID" value="NZ_ASHR01000030.1"/>
</dbReference>
<organism evidence="4 5">
    <name type="scientific">Agrococcus pavilionensis RW1</name>
    <dbReference type="NCBI Taxonomy" id="1330458"/>
    <lineage>
        <taxon>Bacteria</taxon>
        <taxon>Bacillati</taxon>
        <taxon>Actinomycetota</taxon>
        <taxon>Actinomycetes</taxon>
        <taxon>Micrococcales</taxon>
        <taxon>Microbacteriaceae</taxon>
        <taxon>Agrococcus</taxon>
    </lineage>
</organism>
<protein>
    <recommendedName>
        <fullName evidence="3">DhaL domain-containing protein</fullName>
    </recommendedName>
</protein>
<dbReference type="Pfam" id="PF02734">
    <property type="entry name" value="Dak2"/>
    <property type="match status" value="1"/>
</dbReference>
<evidence type="ECO:0000256" key="1">
    <source>
        <dbReference type="ARBA" id="ARBA00022679"/>
    </source>
</evidence>
<comment type="caution">
    <text evidence="4">The sequence shown here is derived from an EMBL/GenBank/DDBJ whole genome shotgun (WGS) entry which is preliminary data.</text>
</comment>
<evidence type="ECO:0000313" key="5">
    <source>
        <dbReference type="Proteomes" id="UP000016462"/>
    </source>
</evidence>
<evidence type="ECO:0000313" key="4">
    <source>
        <dbReference type="EMBL" id="ERG63598.1"/>
    </source>
</evidence>
<dbReference type="PROSITE" id="PS51480">
    <property type="entry name" value="DHAL"/>
    <property type="match status" value="1"/>
</dbReference>
<accession>U1L9D1</accession>
<dbReference type="SMART" id="SM01120">
    <property type="entry name" value="Dak2"/>
    <property type="match status" value="1"/>
</dbReference>
<sequence>MQHDDIVRAALDRIVAALAEASDDLDGLDAVASDGNHGQHMLSGATAARDAAAGAPAGAALSAAAEAWRTGAGFSNPLWGTVLGAAASVERQGPVAMIDAALSALHAMTDANVGDKSVVDTLVPALDDARDHLVRGETVTVAAARAADIAEEAALETAALEARFDASNPDIGYPDPGATSSAVILGALAATIAELSDDADA</sequence>
<gene>
    <name evidence="4" type="ORF">L332_03910</name>
</gene>
<dbReference type="Gene3D" id="1.25.40.340">
    <property type="match status" value="1"/>
</dbReference>
<dbReference type="AlphaFoldDB" id="U1L9D1"/>
<reference evidence="4 5" key="1">
    <citation type="journal article" date="2013" name="Genome Announc.">
        <title>First draft genome sequence from a member of the genus agrococcus, isolated from modern microbialites.</title>
        <authorList>
            <person name="White R.A.III."/>
            <person name="Grassa C.J."/>
            <person name="Suttle C.A."/>
        </authorList>
    </citation>
    <scope>NUCLEOTIDE SEQUENCE [LARGE SCALE GENOMIC DNA]</scope>
    <source>
        <strain evidence="4 5">RW1</strain>
    </source>
</reference>
<keyword evidence="5" id="KW-1185">Reference proteome</keyword>
<evidence type="ECO:0000256" key="2">
    <source>
        <dbReference type="ARBA" id="ARBA00022777"/>
    </source>
</evidence>
<keyword evidence="1" id="KW-0808">Transferase</keyword>
<evidence type="ECO:0000259" key="3">
    <source>
        <dbReference type="PROSITE" id="PS51480"/>
    </source>
</evidence>
<dbReference type="InterPro" id="IPR004007">
    <property type="entry name" value="DhaL_dom"/>
</dbReference>
<dbReference type="OrthoDB" id="5120742at2"/>
<dbReference type="SUPFAM" id="SSF101473">
    <property type="entry name" value="DhaL-like"/>
    <property type="match status" value="1"/>
</dbReference>
<dbReference type="GO" id="GO:0004371">
    <property type="term" value="F:glycerone kinase activity"/>
    <property type="evidence" value="ECO:0007669"/>
    <property type="project" value="InterPro"/>
</dbReference>
<dbReference type="PANTHER" id="PTHR28629">
    <property type="entry name" value="TRIOKINASE/FMN CYCLASE"/>
    <property type="match status" value="1"/>
</dbReference>
<feature type="domain" description="DhaL" evidence="3">
    <location>
        <begin position="5"/>
        <end position="190"/>
    </location>
</feature>
<dbReference type="InterPro" id="IPR050861">
    <property type="entry name" value="Dihydroxyacetone_Kinase"/>
</dbReference>
<name>U1L9D1_9MICO</name>
<keyword evidence="2" id="KW-0418">Kinase</keyword>
<proteinExistence type="predicted"/>
<dbReference type="EMBL" id="ASHR01000030">
    <property type="protein sequence ID" value="ERG63598.1"/>
    <property type="molecule type" value="Genomic_DNA"/>
</dbReference>
<dbReference type="GO" id="GO:0019563">
    <property type="term" value="P:glycerol catabolic process"/>
    <property type="evidence" value="ECO:0007669"/>
    <property type="project" value="TreeGrafter"/>
</dbReference>